<dbReference type="PANTHER" id="PTHR23112:SF0">
    <property type="entry name" value="TRANSMEMBRANE PROTEIN 116"/>
    <property type="match status" value="1"/>
</dbReference>
<dbReference type="PANTHER" id="PTHR23112">
    <property type="entry name" value="G PROTEIN-COUPLED RECEPTOR 157-RELATED"/>
    <property type="match status" value="1"/>
</dbReference>
<keyword evidence="2 6" id="KW-0812">Transmembrane</keyword>
<evidence type="ECO:0000256" key="4">
    <source>
        <dbReference type="ARBA" id="ARBA00023136"/>
    </source>
</evidence>
<organism evidence="8">
    <name type="scientific">Ditylum brightwellii</name>
    <dbReference type="NCBI Taxonomy" id="49249"/>
    <lineage>
        <taxon>Eukaryota</taxon>
        <taxon>Sar</taxon>
        <taxon>Stramenopiles</taxon>
        <taxon>Ochrophyta</taxon>
        <taxon>Bacillariophyta</taxon>
        <taxon>Mediophyceae</taxon>
        <taxon>Lithodesmiophycidae</taxon>
        <taxon>Lithodesmiales</taxon>
        <taxon>Lithodesmiaceae</taxon>
        <taxon>Ditylum</taxon>
    </lineage>
</organism>
<dbReference type="PROSITE" id="PS50262">
    <property type="entry name" value="G_PROTEIN_RECEP_F1_2"/>
    <property type="match status" value="1"/>
</dbReference>
<evidence type="ECO:0000256" key="2">
    <source>
        <dbReference type="ARBA" id="ARBA00022692"/>
    </source>
</evidence>
<evidence type="ECO:0000256" key="1">
    <source>
        <dbReference type="ARBA" id="ARBA00004141"/>
    </source>
</evidence>
<protein>
    <recommendedName>
        <fullName evidence="7">G-protein coupled receptors family 1 profile domain-containing protein</fullName>
    </recommendedName>
</protein>
<dbReference type="GO" id="GO:0007189">
    <property type="term" value="P:adenylate cyclase-activating G protein-coupled receptor signaling pathway"/>
    <property type="evidence" value="ECO:0007669"/>
    <property type="project" value="TreeGrafter"/>
</dbReference>
<keyword evidence="3 6" id="KW-1133">Transmembrane helix</keyword>
<evidence type="ECO:0000256" key="3">
    <source>
        <dbReference type="ARBA" id="ARBA00022989"/>
    </source>
</evidence>
<name>A0A7S4SJ62_9STRA</name>
<sequence>MPFDVSPFSCLDNARNELIVEIISRTGGLISTLGSSLIVEDILKKVYKGKQTDPYQRIMLGLSLCDILISTFLFALGTWMVPKETGWLWAVGNTASCSAQGFFWAFGGAGELFYQMAISLNILLLIVFGWKQETFRKKVEKPLHIIIIALALTMAVIPLAFQTYNPHCGNCYPEVMYDACTNKKEGNLCIVRGNETVNYMFRIINGALFYIALIFCTVAMLWVYLHVRKQEVKMQRYNFRQHNAENHKESKRIRKVLFLYTLSLYFTYTPHLFVVSVPKHIRWSVVRTLPPLLGFWNMLVYFLPNCLKYQREHSGTWLVIAYFQVLRPRFPCVLSLSSGMCKRRKKDVEDAPEMNFAKINTANEESSPPPIDATDPKDDLHPHP</sequence>
<dbReference type="AlphaFoldDB" id="A0A7S4SJ62"/>
<feature type="transmembrane region" description="Helical" evidence="6">
    <location>
        <begin position="112"/>
        <end position="130"/>
    </location>
</feature>
<dbReference type="EMBL" id="HBNS01045608">
    <property type="protein sequence ID" value="CAE4645760.1"/>
    <property type="molecule type" value="Transcribed_RNA"/>
</dbReference>
<feature type="transmembrane region" description="Helical" evidence="6">
    <location>
        <begin position="142"/>
        <end position="161"/>
    </location>
</feature>
<evidence type="ECO:0000256" key="5">
    <source>
        <dbReference type="SAM" id="MobiDB-lite"/>
    </source>
</evidence>
<accession>A0A7S4SJ62</accession>
<feature type="region of interest" description="Disordered" evidence="5">
    <location>
        <begin position="358"/>
        <end position="384"/>
    </location>
</feature>
<feature type="transmembrane region" description="Helical" evidence="6">
    <location>
        <begin position="58"/>
        <end position="79"/>
    </location>
</feature>
<dbReference type="Pfam" id="PF00001">
    <property type="entry name" value="7tm_1"/>
    <property type="match status" value="1"/>
</dbReference>
<feature type="transmembrane region" description="Helical" evidence="6">
    <location>
        <begin position="207"/>
        <end position="227"/>
    </location>
</feature>
<dbReference type="GO" id="GO:0005886">
    <property type="term" value="C:plasma membrane"/>
    <property type="evidence" value="ECO:0007669"/>
    <property type="project" value="TreeGrafter"/>
</dbReference>
<keyword evidence="4 6" id="KW-0472">Membrane</keyword>
<dbReference type="Gene3D" id="1.20.1070.10">
    <property type="entry name" value="Rhodopsin 7-helix transmembrane proteins"/>
    <property type="match status" value="1"/>
</dbReference>
<feature type="compositionally biased region" description="Basic and acidic residues" evidence="5">
    <location>
        <begin position="374"/>
        <end position="384"/>
    </location>
</feature>
<dbReference type="GO" id="GO:0004930">
    <property type="term" value="F:G protein-coupled receptor activity"/>
    <property type="evidence" value="ECO:0007669"/>
    <property type="project" value="InterPro"/>
</dbReference>
<dbReference type="InterPro" id="IPR017452">
    <property type="entry name" value="GPCR_Rhodpsn_7TM"/>
</dbReference>
<feature type="domain" description="G-protein coupled receptors family 1 profile" evidence="7">
    <location>
        <begin position="34"/>
        <end position="274"/>
    </location>
</feature>
<evidence type="ECO:0000259" key="7">
    <source>
        <dbReference type="PROSITE" id="PS50262"/>
    </source>
</evidence>
<feature type="transmembrane region" description="Helical" evidence="6">
    <location>
        <begin position="289"/>
        <end position="307"/>
    </location>
</feature>
<reference evidence="8" key="1">
    <citation type="submission" date="2021-01" db="EMBL/GenBank/DDBJ databases">
        <authorList>
            <person name="Corre E."/>
            <person name="Pelletier E."/>
            <person name="Niang G."/>
            <person name="Scheremetjew M."/>
            <person name="Finn R."/>
            <person name="Kale V."/>
            <person name="Holt S."/>
            <person name="Cochrane G."/>
            <person name="Meng A."/>
            <person name="Brown T."/>
            <person name="Cohen L."/>
        </authorList>
    </citation>
    <scope>NUCLEOTIDE SEQUENCE</scope>
    <source>
        <strain evidence="8">GSO104</strain>
    </source>
</reference>
<evidence type="ECO:0000313" key="8">
    <source>
        <dbReference type="EMBL" id="CAE4645760.1"/>
    </source>
</evidence>
<gene>
    <name evidence="8" type="ORF">DBRI00130_LOCUS35281</name>
</gene>
<dbReference type="SUPFAM" id="SSF81321">
    <property type="entry name" value="Family A G protein-coupled receptor-like"/>
    <property type="match status" value="1"/>
</dbReference>
<feature type="transmembrane region" description="Helical" evidence="6">
    <location>
        <begin position="257"/>
        <end position="277"/>
    </location>
</feature>
<proteinExistence type="predicted"/>
<dbReference type="InterPro" id="IPR000276">
    <property type="entry name" value="GPCR_Rhodpsn"/>
</dbReference>
<comment type="subcellular location">
    <subcellularLocation>
        <location evidence="1">Membrane</location>
        <topology evidence="1">Multi-pass membrane protein</topology>
    </subcellularLocation>
</comment>
<evidence type="ECO:0000256" key="6">
    <source>
        <dbReference type="SAM" id="Phobius"/>
    </source>
</evidence>